<name>A0A3N4KS12_9PEZI</name>
<gene>
    <name evidence="1" type="ORF">P167DRAFT_574745</name>
</gene>
<dbReference type="InParanoid" id="A0A3N4KS12"/>
<dbReference type="OrthoDB" id="10471744at2759"/>
<dbReference type="EMBL" id="ML119131">
    <property type="protein sequence ID" value="RPB12082.1"/>
    <property type="molecule type" value="Genomic_DNA"/>
</dbReference>
<proteinExistence type="predicted"/>
<accession>A0A3N4KS12</accession>
<evidence type="ECO:0000313" key="2">
    <source>
        <dbReference type="Proteomes" id="UP000277580"/>
    </source>
</evidence>
<sequence length="346" mass="38357">MSEITGIESGVMSRIPRIKSGIKPGVESRVPRIMSRVSRIMPRIIRVARVVWMVRMLWMRGNGTGGAVTALDTKVSGRDNEATVLGSEVTALDILMIPLGVVGIVVTEQDNVEIDIPNAQGEMRVVDVGGIDQDAEKVGLDTVSAVDIPDDQKEREGLDLLFSYDPEGHRCYQAMREDEAEDWSEPAQEDFGYSHEVHQTHRSHYLVLALALLLVGYKDYYFVIPSRAATLMEPREVHLGQTVDDDDHGVNRDGMIEEVGVEGELTGERVAIKDAKLLFKTASRQARTKKINSQYNLAAEKRTMIAFERRMEGDSGSLSINKDGGKLYASQGIYDEGREFSDAKSV</sequence>
<dbReference type="Proteomes" id="UP000277580">
    <property type="component" value="Unassembled WGS sequence"/>
</dbReference>
<organism evidence="1 2">
    <name type="scientific">Morchella conica CCBAS932</name>
    <dbReference type="NCBI Taxonomy" id="1392247"/>
    <lineage>
        <taxon>Eukaryota</taxon>
        <taxon>Fungi</taxon>
        <taxon>Dikarya</taxon>
        <taxon>Ascomycota</taxon>
        <taxon>Pezizomycotina</taxon>
        <taxon>Pezizomycetes</taxon>
        <taxon>Pezizales</taxon>
        <taxon>Morchellaceae</taxon>
        <taxon>Morchella</taxon>
    </lineage>
</organism>
<keyword evidence="2" id="KW-1185">Reference proteome</keyword>
<protein>
    <submittedName>
        <fullName evidence="1">Uncharacterized protein</fullName>
    </submittedName>
</protein>
<reference evidence="1 2" key="1">
    <citation type="journal article" date="2018" name="Nat. Ecol. Evol.">
        <title>Pezizomycetes genomes reveal the molecular basis of ectomycorrhizal truffle lifestyle.</title>
        <authorList>
            <person name="Murat C."/>
            <person name="Payen T."/>
            <person name="Noel B."/>
            <person name="Kuo A."/>
            <person name="Morin E."/>
            <person name="Chen J."/>
            <person name="Kohler A."/>
            <person name="Krizsan K."/>
            <person name="Balestrini R."/>
            <person name="Da Silva C."/>
            <person name="Montanini B."/>
            <person name="Hainaut M."/>
            <person name="Levati E."/>
            <person name="Barry K.W."/>
            <person name="Belfiori B."/>
            <person name="Cichocki N."/>
            <person name="Clum A."/>
            <person name="Dockter R.B."/>
            <person name="Fauchery L."/>
            <person name="Guy J."/>
            <person name="Iotti M."/>
            <person name="Le Tacon F."/>
            <person name="Lindquist E.A."/>
            <person name="Lipzen A."/>
            <person name="Malagnac F."/>
            <person name="Mello A."/>
            <person name="Molinier V."/>
            <person name="Miyauchi S."/>
            <person name="Poulain J."/>
            <person name="Riccioni C."/>
            <person name="Rubini A."/>
            <person name="Sitrit Y."/>
            <person name="Splivallo R."/>
            <person name="Traeger S."/>
            <person name="Wang M."/>
            <person name="Zifcakova L."/>
            <person name="Wipf D."/>
            <person name="Zambonelli A."/>
            <person name="Paolocci F."/>
            <person name="Nowrousian M."/>
            <person name="Ottonello S."/>
            <person name="Baldrian P."/>
            <person name="Spatafora J.W."/>
            <person name="Henrissat B."/>
            <person name="Nagy L.G."/>
            <person name="Aury J.M."/>
            <person name="Wincker P."/>
            <person name="Grigoriev I.V."/>
            <person name="Bonfante P."/>
            <person name="Martin F.M."/>
        </authorList>
    </citation>
    <scope>NUCLEOTIDE SEQUENCE [LARGE SCALE GENOMIC DNA]</scope>
    <source>
        <strain evidence="1 2">CCBAS932</strain>
    </source>
</reference>
<evidence type="ECO:0000313" key="1">
    <source>
        <dbReference type="EMBL" id="RPB12082.1"/>
    </source>
</evidence>
<dbReference type="AlphaFoldDB" id="A0A3N4KS12"/>